<keyword evidence="2" id="KW-1185">Reference proteome</keyword>
<evidence type="ECO:0000313" key="1">
    <source>
        <dbReference type="EMBL" id="KAH9310717.1"/>
    </source>
</evidence>
<reference evidence="1 2" key="1">
    <citation type="journal article" date="2021" name="Nat. Plants">
        <title>The Taxus genome provides insights into paclitaxel biosynthesis.</title>
        <authorList>
            <person name="Xiong X."/>
            <person name="Gou J."/>
            <person name="Liao Q."/>
            <person name="Li Y."/>
            <person name="Zhou Q."/>
            <person name="Bi G."/>
            <person name="Li C."/>
            <person name="Du R."/>
            <person name="Wang X."/>
            <person name="Sun T."/>
            <person name="Guo L."/>
            <person name="Liang H."/>
            <person name="Lu P."/>
            <person name="Wu Y."/>
            <person name="Zhang Z."/>
            <person name="Ro D.K."/>
            <person name="Shang Y."/>
            <person name="Huang S."/>
            <person name="Yan J."/>
        </authorList>
    </citation>
    <scope>NUCLEOTIDE SEQUENCE [LARGE SCALE GENOMIC DNA]</scope>
    <source>
        <strain evidence="1">Ta-2019</strain>
    </source>
</reference>
<dbReference type="InterPro" id="IPR021109">
    <property type="entry name" value="Peptidase_aspartic_dom_sf"/>
</dbReference>
<gene>
    <name evidence="1" type="ORF">KI387_025752</name>
</gene>
<dbReference type="EMBL" id="JAHRHJ020000006">
    <property type="protein sequence ID" value="KAH9310717.1"/>
    <property type="molecule type" value="Genomic_DNA"/>
</dbReference>
<dbReference type="Gene3D" id="2.40.70.10">
    <property type="entry name" value="Acid Proteases"/>
    <property type="match status" value="1"/>
</dbReference>
<dbReference type="AlphaFoldDB" id="A0AA38L7U6"/>
<comment type="caution">
    <text evidence="1">The sequence shown here is derived from an EMBL/GenBank/DDBJ whole genome shotgun (WGS) entry which is preliminary data.</text>
</comment>
<evidence type="ECO:0000313" key="2">
    <source>
        <dbReference type="Proteomes" id="UP000824469"/>
    </source>
</evidence>
<name>A0AA38L7U6_TAXCH</name>
<sequence length="475" mass="53242">MVPDPLTARVAVVNEETNQMDWCDKCFLPHLPCEEDQQVEEVDEDDNTDDDACMVDSSMSSQQGATSTELMSSRTAKYFWDCIHLVLPLPPTHTSEIDMVQAFELPNNDFEYLRALMIEKYDGGIPSEEDRQLLMNVVVGHEKEYNTRSRVAKGAGPQAKPKIPVLTSIPKETPKKDTSGKGLVVSSRTCVPPYAQTVKNPVPSDEFVNLPPNTALPKYVPCDIAQILSQIKIYVPIVQLLRIPEHRNRAFEYLGFREEKVTQGRNVETPPTISELKKPQVLEEPGEPPEVYLGTSLVESQLNVDPFFTTLIIKDRLLHNCMFDSGASCNVMPLEVMNELNIKVTTTYGKCTVMDSREVLVVGCVKGLVVQLAAYLGKNLKLDVVIVDCPAKWGMLLSRKWAASFGGNVQMDMSYATIPIEGNLVKLPGEKKMLYLIEDPNNASYEVLHADIDIDNSVSYVAFKEYEIDQCRYHE</sequence>
<protein>
    <submittedName>
        <fullName evidence="1">Uncharacterized protein</fullName>
    </submittedName>
</protein>
<proteinExistence type="predicted"/>
<dbReference type="Proteomes" id="UP000824469">
    <property type="component" value="Unassembled WGS sequence"/>
</dbReference>
<organism evidence="1 2">
    <name type="scientific">Taxus chinensis</name>
    <name type="common">Chinese yew</name>
    <name type="synonym">Taxus wallichiana var. chinensis</name>
    <dbReference type="NCBI Taxonomy" id="29808"/>
    <lineage>
        <taxon>Eukaryota</taxon>
        <taxon>Viridiplantae</taxon>
        <taxon>Streptophyta</taxon>
        <taxon>Embryophyta</taxon>
        <taxon>Tracheophyta</taxon>
        <taxon>Spermatophyta</taxon>
        <taxon>Pinopsida</taxon>
        <taxon>Pinidae</taxon>
        <taxon>Conifers II</taxon>
        <taxon>Cupressales</taxon>
        <taxon>Taxaceae</taxon>
        <taxon>Taxus</taxon>
    </lineage>
</organism>
<accession>A0AA38L7U6</accession>